<keyword evidence="4" id="KW-0697">Rotamase</keyword>
<evidence type="ECO:0000256" key="6">
    <source>
        <dbReference type="SAM" id="MobiDB-lite"/>
    </source>
</evidence>
<accession>E1JRI6</accession>
<dbReference type="PROSITE" id="PS51257">
    <property type="entry name" value="PROKAR_LIPOPROTEIN"/>
    <property type="match status" value="1"/>
</dbReference>
<dbReference type="EMBL" id="AECZ01000001">
    <property type="protein sequence ID" value="EFL53187.1"/>
    <property type="molecule type" value="Genomic_DNA"/>
</dbReference>
<feature type="compositionally biased region" description="Low complexity" evidence="6">
    <location>
        <begin position="456"/>
        <end position="488"/>
    </location>
</feature>
<dbReference type="EC" id="5.2.1.8" evidence="2"/>
<dbReference type="GO" id="GO:0003755">
    <property type="term" value="F:peptidyl-prolyl cis-trans isomerase activity"/>
    <property type="evidence" value="ECO:0007669"/>
    <property type="project" value="UniProtKB-KW"/>
</dbReference>
<keyword evidence="9" id="KW-1185">Reference proteome</keyword>
<dbReference type="Gene3D" id="1.10.4030.10">
    <property type="entry name" value="Porin chaperone SurA, peptide-binding domain"/>
    <property type="match status" value="1"/>
</dbReference>
<feature type="compositionally biased region" description="Basic and acidic residues" evidence="6">
    <location>
        <begin position="339"/>
        <end position="357"/>
    </location>
</feature>
<feature type="region of interest" description="Disordered" evidence="6">
    <location>
        <begin position="553"/>
        <end position="576"/>
    </location>
</feature>
<comment type="caution">
    <text evidence="8">The sequence shown here is derived from an EMBL/GenBank/DDBJ whole genome shotgun (WGS) entry which is preliminary data.</text>
</comment>
<organism evidence="8 9">
    <name type="scientific">Solidesulfovibrio fructosivorans JJ]</name>
    <dbReference type="NCBI Taxonomy" id="596151"/>
    <lineage>
        <taxon>Bacteria</taxon>
        <taxon>Pseudomonadati</taxon>
        <taxon>Thermodesulfobacteriota</taxon>
        <taxon>Desulfovibrionia</taxon>
        <taxon>Desulfovibrionales</taxon>
        <taxon>Desulfovibrionaceae</taxon>
        <taxon>Solidesulfovibrio</taxon>
    </lineage>
</organism>
<dbReference type="Gene3D" id="3.10.50.40">
    <property type="match status" value="1"/>
</dbReference>
<feature type="region of interest" description="Disordered" evidence="6">
    <location>
        <begin position="324"/>
        <end position="501"/>
    </location>
</feature>
<sequence>MRLAAPSFRGLAVCLLVFFALSALLGGCGRDTAKEPGVVAMVGGAPIRLADVEARYDLGEIGLPEVDNPPVETLRAAYGKVLADMIVARLVRQELARRHESVTEAEIAAVEKRVRADYPGDSFDRMLLEERIDLARWREMLADRLALEKFTREVLRLEVRVEVTEAADYYKKHIDAFTTAPRMRLTRVQGRDGAAVKAALAAYRKSGRKLESLAGRSGITVRDAVLPEKNLPAPWREALKSLKEGEPTTILTEGGESLFCILQERLPAKVIDPAKAYARVEAILAGGKTAKAFAAWLAETLRTTKISINKELLAAMSPGRETAAATEVRDEAGQGLEDAAVRSDVRSELTRRAKEASSAEPRPASPPEPTLPEAARKAQDNVPPSTATPPTPVATEPAQAPSTEQPASTEAQQPAAPQKTPEQADQAAPVVPDKAGPIQPAFTTSLPAEAGKDVEPAAATPTVADAAAASPGESAPADSQAVSSAQPASPEPVAPKRQSSGGVVEFTAIKASWIRYAVDEGEEKRVYLKPGKPYKIAYTKKLFVRLGSPSEVRYSHDGHEETVAVGNKENRSLEFP</sequence>
<dbReference type="InterPro" id="IPR000297">
    <property type="entry name" value="PPIase_PpiC"/>
</dbReference>
<evidence type="ECO:0000256" key="5">
    <source>
        <dbReference type="ARBA" id="ARBA00023235"/>
    </source>
</evidence>
<protein>
    <recommendedName>
        <fullName evidence="2">peptidylprolyl isomerase</fullName>
        <ecNumber evidence="2">5.2.1.8</ecNumber>
    </recommendedName>
</protein>
<evidence type="ECO:0000313" key="9">
    <source>
        <dbReference type="Proteomes" id="UP000006250"/>
    </source>
</evidence>
<evidence type="ECO:0000256" key="1">
    <source>
        <dbReference type="ARBA" id="ARBA00000971"/>
    </source>
</evidence>
<comment type="catalytic activity">
    <reaction evidence="1">
        <text>[protein]-peptidylproline (omega=180) = [protein]-peptidylproline (omega=0)</text>
        <dbReference type="Rhea" id="RHEA:16237"/>
        <dbReference type="Rhea" id="RHEA-COMP:10747"/>
        <dbReference type="Rhea" id="RHEA-COMP:10748"/>
        <dbReference type="ChEBI" id="CHEBI:83833"/>
        <dbReference type="ChEBI" id="CHEBI:83834"/>
        <dbReference type="EC" id="5.2.1.8"/>
    </reaction>
</comment>
<dbReference type="Pfam" id="PF13145">
    <property type="entry name" value="Rotamase_2"/>
    <property type="match status" value="1"/>
</dbReference>
<feature type="compositionally biased region" description="Polar residues" evidence="6">
    <location>
        <begin position="402"/>
        <end position="412"/>
    </location>
</feature>
<evidence type="ECO:0000259" key="7">
    <source>
        <dbReference type="Pfam" id="PF13145"/>
    </source>
</evidence>
<keyword evidence="3" id="KW-0732">Signal</keyword>
<dbReference type="RefSeq" id="WP_005990290.1">
    <property type="nucleotide sequence ID" value="NZ_AECZ01000001.1"/>
</dbReference>
<evidence type="ECO:0000256" key="3">
    <source>
        <dbReference type="ARBA" id="ARBA00022729"/>
    </source>
</evidence>
<name>E1JRI6_SOLFR</name>
<feature type="domain" description="PpiC" evidence="7">
    <location>
        <begin position="163"/>
        <end position="270"/>
    </location>
</feature>
<dbReference type="InterPro" id="IPR046357">
    <property type="entry name" value="PPIase_dom_sf"/>
</dbReference>
<dbReference type="eggNOG" id="COG0760">
    <property type="taxonomic scope" value="Bacteria"/>
</dbReference>
<dbReference type="STRING" id="596151.DesfrDRAFT_0235"/>
<proteinExistence type="predicted"/>
<dbReference type="Proteomes" id="UP000006250">
    <property type="component" value="Unassembled WGS sequence"/>
</dbReference>
<keyword evidence="5" id="KW-0413">Isomerase</keyword>
<evidence type="ECO:0000256" key="4">
    <source>
        <dbReference type="ARBA" id="ARBA00023110"/>
    </source>
</evidence>
<dbReference type="InterPro" id="IPR027304">
    <property type="entry name" value="Trigger_fact/SurA_dom_sf"/>
</dbReference>
<evidence type="ECO:0000256" key="2">
    <source>
        <dbReference type="ARBA" id="ARBA00013194"/>
    </source>
</evidence>
<reference evidence="8 9" key="1">
    <citation type="submission" date="2010-08" db="EMBL/GenBank/DDBJ databases">
        <title>The draft genome of Desulfovibrio fructosovorans JJ.</title>
        <authorList>
            <consortium name="US DOE Joint Genome Institute (JGI-PGF)"/>
            <person name="Lucas S."/>
            <person name="Copeland A."/>
            <person name="Lapidus A."/>
            <person name="Cheng J.-F."/>
            <person name="Bruce D."/>
            <person name="Goodwin L."/>
            <person name="Pitluck S."/>
            <person name="Land M.L."/>
            <person name="Hauser L."/>
            <person name="Chang Y.-J."/>
            <person name="Jeffries C."/>
            <person name="Wall J.D."/>
            <person name="Stahl D.A."/>
            <person name="Arkin A.P."/>
            <person name="Dehal P."/>
            <person name="Stolyar S.M."/>
            <person name="Hazen T.C."/>
            <person name="Woyke T.J."/>
        </authorList>
    </citation>
    <scope>NUCLEOTIDE SEQUENCE [LARGE SCALE GENOMIC DNA]</scope>
    <source>
        <strain evidence="8 9">JJ</strain>
    </source>
</reference>
<dbReference type="InterPro" id="IPR050245">
    <property type="entry name" value="PrsA_foldase"/>
</dbReference>
<evidence type="ECO:0000313" key="8">
    <source>
        <dbReference type="EMBL" id="EFL53187.1"/>
    </source>
</evidence>
<dbReference type="OrthoDB" id="5454722at2"/>
<gene>
    <name evidence="8" type="ORF">DesfrDRAFT_0235</name>
</gene>
<dbReference type="SUPFAM" id="SSF109998">
    <property type="entry name" value="Triger factor/SurA peptide-binding domain-like"/>
    <property type="match status" value="1"/>
</dbReference>
<dbReference type="PANTHER" id="PTHR47245:SF1">
    <property type="entry name" value="FOLDASE PROTEIN PRSA"/>
    <property type="match status" value="1"/>
</dbReference>
<dbReference type="AlphaFoldDB" id="E1JRI6"/>
<dbReference type="PANTHER" id="PTHR47245">
    <property type="entry name" value="PEPTIDYLPROLYL ISOMERASE"/>
    <property type="match status" value="1"/>
</dbReference>